<name>A0A512BV84_9HYPH</name>
<reference evidence="2 3" key="1">
    <citation type="submission" date="2019-07" db="EMBL/GenBank/DDBJ databases">
        <title>Whole genome shotgun sequence of Microvirga aerophila NBRC 106136.</title>
        <authorList>
            <person name="Hosoyama A."/>
            <person name="Uohara A."/>
            <person name="Ohji S."/>
            <person name="Ichikawa N."/>
        </authorList>
    </citation>
    <scope>NUCLEOTIDE SEQUENCE [LARGE SCALE GENOMIC DNA]</scope>
    <source>
        <strain evidence="2 3">NBRC 106136</strain>
    </source>
</reference>
<dbReference type="Gene3D" id="1.20.1290.10">
    <property type="entry name" value="AhpD-like"/>
    <property type="match status" value="1"/>
</dbReference>
<dbReference type="GO" id="GO:0051920">
    <property type="term" value="F:peroxiredoxin activity"/>
    <property type="evidence" value="ECO:0007669"/>
    <property type="project" value="InterPro"/>
</dbReference>
<dbReference type="InterPro" id="IPR029032">
    <property type="entry name" value="AhpD-like"/>
</dbReference>
<dbReference type="PANTHER" id="PTHR34846:SF10">
    <property type="entry name" value="CYTOPLASMIC PROTEIN"/>
    <property type="match status" value="1"/>
</dbReference>
<dbReference type="OrthoDB" id="9801997at2"/>
<accession>A0A512BV84</accession>
<protein>
    <submittedName>
        <fullName evidence="2">Alkyl hydroperoxide reductase AhpD</fullName>
    </submittedName>
</protein>
<keyword evidence="3" id="KW-1185">Reference proteome</keyword>
<dbReference type="NCBIfam" id="TIGR00778">
    <property type="entry name" value="ahpD_dom"/>
    <property type="match status" value="1"/>
</dbReference>
<gene>
    <name evidence="2" type="ORF">MAE02_35750</name>
</gene>
<sequence length="175" mass="19657">MDTATSEYAKASHLESHVQRLNYAAQSPELFKKLTDFSTSIRKGSIEASIIHLVEIRASQLNGCSFCLDMHVKEAKIHGERELRLHHIATWHESPLFEPRERAALAWTEVLTRLPEGGVPDDLYERVRGHFSEKELSDLTFVVMAINAWNRAGVAFRSVPGSADKLYGLDKAGLN</sequence>
<dbReference type="EMBL" id="BJYU01000050">
    <property type="protein sequence ID" value="GEO15879.1"/>
    <property type="molecule type" value="Genomic_DNA"/>
</dbReference>
<dbReference type="PANTHER" id="PTHR34846">
    <property type="entry name" value="4-CARBOXYMUCONOLACTONE DECARBOXYLASE FAMILY PROTEIN (AFU_ORTHOLOGUE AFUA_6G11590)"/>
    <property type="match status" value="1"/>
</dbReference>
<proteinExistence type="predicted"/>
<dbReference type="Pfam" id="PF02627">
    <property type="entry name" value="CMD"/>
    <property type="match status" value="1"/>
</dbReference>
<dbReference type="RefSeq" id="WP_114188012.1">
    <property type="nucleotide sequence ID" value="NZ_BJYU01000050.1"/>
</dbReference>
<evidence type="ECO:0000313" key="2">
    <source>
        <dbReference type="EMBL" id="GEO15879.1"/>
    </source>
</evidence>
<dbReference type="InterPro" id="IPR003779">
    <property type="entry name" value="CMD-like"/>
</dbReference>
<evidence type="ECO:0000313" key="3">
    <source>
        <dbReference type="Proteomes" id="UP000321085"/>
    </source>
</evidence>
<comment type="caution">
    <text evidence="2">The sequence shown here is derived from an EMBL/GenBank/DDBJ whole genome shotgun (WGS) entry which is preliminary data.</text>
</comment>
<dbReference type="InterPro" id="IPR004675">
    <property type="entry name" value="AhpD_core"/>
</dbReference>
<dbReference type="SUPFAM" id="SSF69118">
    <property type="entry name" value="AhpD-like"/>
    <property type="match status" value="1"/>
</dbReference>
<evidence type="ECO:0000259" key="1">
    <source>
        <dbReference type="Pfam" id="PF02627"/>
    </source>
</evidence>
<organism evidence="2 3">
    <name type="scientific">Microvirga aerophila</name>
    <dbReference type="NCBI Taxonomy" id="670291"/>
    <lineage>
        <taxon>Bacteria</taxon>
        <taxon>Pseudomonadati</taxon>
        <taxon>Pseudomonadota</taxon>
        <taxon>Alphaproteobacteria</taxon>
        <taxon>Hyphomicrobiales</taxon>
        <taxon>Methylobacteriaceae</taxon>
        <taxon>Microvirga</taxon>
    </lineage>
</organism>
<feature type="domain" description="Carboxymuconolactone decarboxylase-like" evidence="1">
    <location>
        <begin position="28"/>
        <end position="109"/>
    </location>
</feature>
<dbReference type="Proteomes" id="UP000321085">
    <property type="component" value="Unassembled WGS sequence"/>
</dbReference>
<dbReference type="AlphaFoldDB" id="A0A512BV84"/>